<dbReference type="OrthoDB" id="1111222at2"/>
<evidence type="ECO:0000313" key="2">
    <source>
        <dbReference type="EMBL" id="PJR03491.1"/>
    </source>
</evidence>
<keyword evidence="1" id="KW-1133">Transmembrane helix</keyword>
<keyword evidence="1" id="KW-0812">Transmembrane</keyword>
<gene>
    <name evidence="2" type="ORF">CDL10_02420</name>
</gene>
<sequence>MKSSVKYIVYFVIGLALVLLVQVLIPKPIDWSKTFKTSDKIPYGLYILNKEISSIISPAEIEKYDKTPYEYYNQELDTVNFSKETWLLIEDKNSDPESFQKIRNAVEQGHDVFLLTDESLSYSYYIVDSLGLSMDYERINTVKLVNPHLNTSNFTLETMGNVLRVKDSAGIEILGVANDTKPNFIRKKIGKGHLYIGTNALMLTNYHLLESNNHLYAESMLSYIDSEKVIWFDKNIQLNAENTNILRFILGNKSLRWAWYFMLIGILLFIFFNSKRKQRIIPIIKPEENHSVEFAKTIANLYYLEKNHSDLIHKMIIYLLEYVRTELRIDTRKLDEQFIKNLSQKTGSKTEDVEHLVTLIEQYKTQNKKATEQDVINLHAAIEKITGK</sequence>
<keyword evidence="1" id="KW-0472">Membrane</keyword>
<organism evidence="2 3">
    <name type="scientific">Avrilella dinanensis</name>
    <dbReference type="NCBI Taxonomy" id="2008672"/>
    <lineage>
        <taxon>Bacteria</taxon>
        <taxon>Pseudomonadati</taxon>
        <taxon>Bacteroidota</taxon>
        <taxon>Flavobacteriia</taxon>
        <taxon>Flavobacteriales</taxon>
        <taxon>Flavobacteriaceae</taxon>
        <taxon>Avrilella</taxon>
    </lineage>
</organism>
<evidence type="ECO:0000256" key="1">
    <source>
        <dbReference type="SAM" id="Phobius"/>
    </source>
</evidence>
<name>A0A2M9R3Q5_9FLAO</name>
<feature type="transmembrane region" description="Helical" evidence="1">
    <location>
        <begin position="257"/>
        <end position="274"/>
    </location>
</feature>
<dbReference type="Proteomes" id="UP000231960">
    <property type="component" value="Unassembled WGS sequence"/>
</dbReference>
<proteinExistence type="predicted"/>
<accession>A0A2M9R3Q5</accession>
<feature type="transmembrane region" description="Helical" evidence="1">
    <location>
        <begin position="7"/>
        <end position="25"/>
    </location>
</feature>
<dbReference type="AlphaFoldDB" id="A0A2M9R3Q5"/>
<protein>
    <recommendedName>
        <fullName evidence="4">DUF4350 domain-containing protein</fullName>
    </recommendedName>
</protein>
<evidence type="ECO:0000313" key="3">
    <source>
        <dbReference type="Proteomes" id="UP000231960"/>
    </source>
</evidence>
<evidence type="ECO:0008006" key="4">
    <source>
        <dbReference type="Google" id="ProtNLM"/>
    </source>
</evidence>
<comment type="caution">
    <text evidence="2">The sequence shown here is derived from an EMBL/GenBank/DDBJ whole genome shotgun (WGS) entry which is preliminary data.</text>
</comment>
<keyword evidence="3" id="KW-1185">Reference proteome</keyword>
<dbReference type="RefSeq" id="WP_100677059.1">
    <property type="nucleotide sequence ID" value="NZ_NIPO01000001.1"/>
</dbReference>
<dbReference type="EMBL" id="NIPO01000001">
    <property type="protein sequence ID" value="PJR03491.1"/>
    <property type="molecule type" value="Genomic_DNA"/>
</dbReference>
<reference evidence="2 3" key="1">
    <citation type="submission" date="2017-06" db="EMBL/GenBank/DDBJ databases">
        <title>Description of Avrilella dinanensis gen. nov. sp. nov.</title>
        <authorList>
            <person name="Leyer C."/>
            <person name="Sassi M."/>
            <person name="Minet J."/>
            <person name="Kayal S."/>
            <person name="Cattoir V."/>
        </authorList>
    </citation>
    <scope>NUCLEOTIDE SEQUENCE [LARGE SCALE GENOMIC DNA]</scope>
    <source>
        <strain evidence="2 3">UR159</strain>
    </source>
</reference>